<comment type="caution">
    <text evidence="2">The sequence shown here is derived from an EMBL/GenBank/DDBJ whole genome shotgun (WGS) entry which is preliminary data.</text>
</comment>
<sequence length="102" mass="11636">MPRKPATATSNGLARNRPKPPPWPAQPLRPPRPTIPRGLNSAPRKRQAPIAPPARRRRRLRVRPRCRRPMSSKPPTIKRNSRPTRPTTMRWPVPSNRTPAAN</sequence>
<feature type="region of interest" description="Disordered" evidence="1">
    <location>
        <begin position="1"/>
        <end position="102"/>
    </location>
</feature>
<dbReference type="EMBL" id="MUKV01000028">
    <property type="protein sequence ID" value="OQS35260.1"/>
    <property type="molecule type" value="Genomic_DNA"/>
</dbReference>
<evidence type="ECO:0000313" key="2">
    <source>
        <dbReference type="EMBL" id="OQS35260.1"/>
    </source>
</evidence>
<reference evidence="2 3" key="1">
    <citation type="submission" date="2017-02" db="EMBL/GenBank/DDBJ databases">
        <title>Chromobacterium haemolyticum H5244.</title>
        <authorList>
            <person name="Gulvik C.A."/>
        </authorList>
    </citation>
    <scope>NUCLEOTIDE SEQUENCE [LARGE SCALE GENOMIC DNA]</scope>
    <source>
        <strain evidence="2 3">H5244</strain>
    </source>
</reference>
<accession>A0A1W0CKE5</accession>
<proteinExistence type="predicted"/>
<dbReference type="AlphaFoldDB" id="A0A1W0CKE5"/>
<gene>
    <name evidence="2" type="ORF">B0T45_17770</name>
</gene>
<feature type="compositionally biased region" description="Pro residues" evidence="1">
    <location>
        <begin position="19"/>
        <end position="34"/>
    </location>
</feature>
<evidence type="ECO:0000313" key="3">
    <source>
        <dbReference type="Proteomes" id="UP000192721"/>
    </source>
</evidence>
<feature type="compositionally biased region" description="Basic residues" evidence="1">
    <location>
        <begin position="54"/>
        <end position="70"/>
    </location>
</feature>
<name>A0A1W0CKE5_9NEIS</name>
<dbReference type="Proteomes" id="UP000192721">
    <property type="component" value="Unassembled WGS sequence"/>
</dbReference>
<evidence type="ECO:0000256" key="1">
    <source>
        <dbReference type="SAM" id="MobiDB-lite"/>
    </source>
</evidence>
<organism evidence="2 3">
    <name type="scientific">Chromobacterium haemolyticum</name>
    <dbReference type="NCBI Taxonomy" id="394935"/>
    <lineage>
        <taxon>Bacteria</taxon>
        <taxon>Pseudomonadati</taxon>
        <taxon>Pseudomonadota</taxon>
        <taxon>Betaproteobacteria</taxon>
        <taxon>Neisseriales</taxon>
        <taxon>Chromobacteriaceae</taxon>
        <taxon>Chromobacterium</taxon>
    </lineage>
</organism>
<protein>
    <submittedName>
        <fullName evidence="2">Uncharacterized protein</fullName>
    </submittedName>
</protein>